<sequence>MKIVELKAGEMIQYCGELIVMRDAAQKKIREVLEFKDQLPFSLEGKIVFYAGPARKAAGSVIGAIGPTTSIRMDPFLEMLLKLGVKATIGKGKRNEYVKELSKKYSAVYFITSSGTATALSKKVVEAEIIAFPELGPEAIYRLEVKEFPLLVAIDSKGKSIYD</sequence>
<comment type="caution">
    <text evidence="4">The sequence shown here is derived from an EMBL/GenBank/DDBJ whole genome shotgun (WGS) entry which is preliminary data.</text>
</comment>
<dbReference type="AlphaFoldDB" id="A0A7C5DW07"/>
<name>A0A7C5DW07_9BACT</name>
<gene>
    <name evidence="4" type="ORF">ENL26_03640</name>
</gene>
<evidence type="ECO:0000256" key="1">
    <source>
        <dbReference type="ARBA" id="ARBA00008876"/>
    </source>
</evidence>
<dbReference type="SUPFAM" id="SSF117457">
    <property type="entry name" value="FumA C-terminal domain-like"/>
    <property type="match status" value="1"/>
</dbReference>
<comment type="similarity">
    <text evidence="1">Belongs to the class-I fumarase family.</text>
</comment>
<reference evidence="4" key="1">
    <citation type="journal article" date="2020" name="mSystems">
        <title>Genome- and Community-Level Interaction Insights into Carbon Utilization and Element Cycling Functions of Hydrothermarchaeota in Hydrothermal Sediment.</title>
        <authorList>
            <person name="Zhou Z."/>
            <person name="Liu Y."/>
            <person name="Xu W."/>
            <person name="Pan J."/>
            <person name="Luo Z.H."/>
            <person name="Li M."/>
        </authorList>
    </citation>
    <scope>NUCLEOTIDE SEQUENCE [LARGE SCALE GENOMIC DNA]</scope>
    <source>
        <strain evidence="4">HyVt-80</strain>
    </source>
</reference>
<dbReference type="EMBL" id="DRTH01000217">
    <property type="protein sequence ID" value="HHF08841.1"/>
    <property type="molecule type" value="Genomic_DNA"/>
</dbReference>
<protein>
    <submittedName>
        <fullName evidence="4">TRZ/ATZ family protein</fullName>
    </submittedName>
</protein>
<evidence type="ECO:0000313" key="4">
    <source>
        <dbReference type="EMBL" id="HHF08841.1"/>
    </source>
</evidence>
<feature type="domain" description="Fe-S hydro-lyase tartrate dehydratase beta-type catalytic" evidence="3">
    <location>
        <begin position="3"/>
        <end position="162"/>
    </location>
</feature>
<organism evidence="4">
    <name type="scientific">Kosmotoga arenicorallina</name>
    <dbReference type="NCBI Taxonomy" id="688066"/>
    <lineage>
        <taxon>Bacteria</taxon>
        <taxon>Thermotogati</taxon>
        <taxon>Thermotogota</taxon>
        <taxon>Thermotogae</taxon>
        <taxon>Kosmotogales</taxon>
        <taxon>Kosmotogaceae</taxon>
        <taxon>Kosmotoga</taxon>
    </lineage>
</organism>
<dbReference type="GO" id="GO:0016836">
    <property type="term" value="F:hydro-lyase activity"/>
    <property type="evidence" value="ECO:0007669"/>
    <property type="project" value="InterPro"/>
</dbReference>
<evidence type="ECO:0000256" key="2">
    <source>
        <dbReference type="ARBA" id="ARBA00023239"/>
    </source>
</evidence>
<dbReference type="PANTHER" id="PTHR43351:SF2">
    <property type="entry name" value="L(+)-TARTRATE DEHYDRATASE SUBUNIT BETA-RELATED"/>
    <property type="match status" value="1"/>
</dbReference>
<dbReference type="InterPro" id="IPR004647">
    <property type="entry name" value="Fe-S_hydro-lyase_TtdB-typ_cat"/>
</dbReference>
<keyword evidence="2" id="KW-0456">Lyase</keyword>
<accession>A0A7C5DW07</accession>
<dbReference type="InterPro" id="IPR036660">
    <property type="entry name" value="Fe-S_hydroAse_TtdB_cat_sf"/>
</dbReference>
<dbReference type="NCBIfam" id="TIGR00723">
    <property type="entry name" value="ttdB_fumA_fumB"/>
    <property type="match status" value="1"/>
</dbReference>
<dbReference type="PANTHER" id="PTHR43351">
    <property type="entry name" value="L(+)-TARTRATE DEHYDRATASE SUBUNIT BETA"/>
    <property type="match status" value="1"/>
</dbReference>
<dbReference type="Gene3D" id="3.20.130.10">
    <property type="entry name" value="Fe-S hydro-lyase, tartrate dehydratase beta-type, catalytic domain"/>
    <property type="match status" value="1"/>
</dbReference>
<evidence type="ECO:0000259" key="3">
    <source>
        <dbReference type="Pfam" id="PF05683"/>
    </source>
</evidence>
<dbReference type="Pfam" id="PF05683">
    <property type="entry name" value="Fumerase_C"/>
    <property type="match status" value="1"/>
</dbReference>
<proteinExistence type="inferred from homology"/>
<dbReference type="Proteomes" id="UP000886129">
    <property type="component" value="Unassembled WGS sequence"/>
</dbReference>